<evidence type="ECO:0000313" key="4">
    <source>
        <dbReference type="Proteomes" id="UP000663940"/>
    </source>
</evidence>
<gene>
    <name evidence="1" type="ORF">DIU31_031900</name>
    <name evidence="2" type="ORF">J3L21_29115</name>
</gene>
<sequence>MKTIQLKLYQFEELSEQGREKAITDNADFNVSYNWWDMTYEDARNIGLKITGFDLDRAHYCNAEFINDAIYTARQITIDHGEQCDTYRIATDFQQSRDLIVSTWPKEETGEFEQADELDEALDNCENRFLKSLAHAYLRILDNEHDHLTSDEAIADALTANEYWFTADGKMATHLEKLALTA</sequence>
<evidence type="ECO:0000313" key="1">
    <source>
        <dbReference type="EMBL" id="QEM07885.1"/>
    </source>
</evidence>
<dbReference type="Proteomes" id="UP000250557">
    <property type="component" value="Chromosome"/>
</dbReference>
<dbReference type="Proteomes" id="UP000663940">
    <property type="component" value="Chromosome"/>
</dbReference>
<keyword evidence="4" id="KW-1185">Reference proteome</keyword>
<dbReference type="AlphaFoldDB" id="A0AAE6JLU8"/>
<dbReference type="EMBL" id="CP071880">
    <property type="protein sequence ID" value="QTE49545.1"/>
    <property type="molecule type" value="Genomic_DNA"/>
</dbReference>
<reference evidence="2 4" key="2">
    <citation type="submission" date="2021-03" db="EMBL/GenBank/DDBJ databases">
        <title>Mucilaginibacter strains isolated from gold and copper mining confer multi heavy-metal resistance.</title>
        <authorList>
            <person name="Li Y."/>
        </authorList>
    </citation>
    <scope>NUCLEOTIDE SEQUENCE [LARGE SCALE GENOMIC DNA]</scope>
    <source>
        <strain evidence="2 4">P2-4</strain>
    </source>
</reference>
<dbReference type="EMBL" id="CP043451">
    <property type="protein sequence ID" value="QEM07885.1"/>
    <property type="molecule type" value="Genomic_DNA"/>
</dbReference>
<evidence type="ECO:0000313" key="3">
    <source>
        <dbReference type="Proteomes" id="UP000250557"/>
    </source>
</evidence>
<name>A0AAE6JLU8_9SPHI</name>
<protein>
    <submittedName>
        <fullName evidence="1">Uncharacterized protein</fullName>
    </submittedName>
</protein>
<accession>A0AAE6JLU8</accession>
<organism evidence="1 3">
    <name type="scientific">Mucilaginibacter rubeus</name>
    <dbReference type="NCBI Taxonomy" id="2027860"/>
    <lineage>
        <taxon>Bacteria</taxon>
        <taxon>Pseudomonadati</taxon>
        <taxon>Bacteroidota</taxon>
        <taxon>Sphingobacteriia</taxon>
        <taxon>Sphingobacteriales</taxon>
        <taxon>Sphingobacteriaceae</taxon>
        <taxon>Mucilaginibacter</taxon>
    </lineage>
</organism>
<reference evidence="1 3" key="1">
    <citation type="submission" date="2019-08" db="EMBL/GenBank/DDBJ databases">
        <title>Comparative genome analysis confer to the adaptation heavy metal polluted environment.</title>
        <authorList>
            <person name="Li Y."/>
        </authorList>
    </citation>
    <scope>NUCLEOTIDE SEQUENCE [LARGE SCALE GENOMIC DNA]</scope>
    <source>
        <strain evidence="1 3">P2</strain>
    </source>
</reference>
<dbReference type="RefSeq" id="WP_112653865.1">
    <property type="nucleotide sequence ID" value="NZ_CP043451.1"/>
</dbReference>
<evidence type="ECO:0000313" key="2">
    <source>
        <dbReference type="EMBL" id="QTE49545.1"/>
    </source>
</evidence>
<proteinExistence type="predicted"/>